<dbReference type="Proteomes" id="UP000033202">
    <property type="component" value="Unassembled WGS sequence"/>
</dbReference>
<proteinExistence type="predicted"/>
<evidence type="ECO:0000259" key="1">
    <source>
        <dbReference type="Pfam" id="PF15919"/>
    </source>
</evidence>
<dbReference type="InterPro" id="IPR031807">
    <property type="entry name" value="HicB-like"/>
</dbReference>
<dbReference type="PANTHER" id="PTHR34504">
    <property type="entry name" value="ANTITOXIN HICB"/>
    <property type="match status" value="1"/>
</dbReference>
<protein>
    <recommendedName>
        <fullName evidence="1">HicB-like antitoxin of toxin-antitoxin system domain-containing protein</fullName>
    </recommendedName>
</protein>
<dbReference type="AlphaFoldDB" id="A0A0E9MR92"/>
<organism evidence="2 3">
    <name type="scientific">Sphingomonas changbaiensis NBRC 104936</name>
    <dbReference type="NCBI Taxonomy" id="1219043"/>
    <lineage>
        <taxon>Bacteria</taxon>
        <taxon>Pseudomonadati</taxon>
        <taxon>Pseudomonadota</taxon>
        <taxon>Alphaproteobacteria</taxon>
        <taxon>Sphingomonadales</taxon>
        <taxon>Sphingomonadaceae</taxon>
        <taxon>Sphingomonas</taxon>
    </lineage>
</organism>
<sequence length="80" mass="8990">MAYTQSVGEPHCHINLFWSDEDSCWIADVPDLPPCSAHGVTREEALAHVRDAIEGWLQVAREKSFPIPEPRYRPAIYAAA</sequence>
<dbReference type="InterPro" id="IPR035069">
    <property type="entry name" value="TTHA1013/TTHA0281-like"/>
</dbReference>
<evidence type="ECO:0000313" key="3">
    <source>
        <dbReference type="Proteomes" id="UP000033202"/>
    </source>
</evidence>
<dbReference type="RefSeq" id="WP_046348753.1">
    <property type="nucleotide sequence ID" value="NZ_BBWU01000040.1"/>
</dbReference>
<comment type="caution">
    <text evidence="2">The sequence shown here is derived from an EMBL/GenBank/DDBJ whole genome shotgun (WGS) entry which is preliminary data.</text>
</comment>
<evidence type="ECO:0000313" key="2">
    <source>
        <dbReference type="EMBL" id="GAO39941.1"/>
    </source>
</evidence>
<dbReference type="SUPFAM" id="SSF143100">
    <property type="entry name" value="TTHA1013/TTHA0281-like"/>
    <property type="match status" value="1"/>
</dbReference>
<name>A0A0E9MR92_9SPHN</name>
<feature type="domain" description="HicB-like antitoxin of toxin-antitoxin system" evidence="1">
    <location>
        <begin position="19"/>
        <end position="70"/>
    </location>
</feature>
<gene>
    <name evidence="2" type="ORF">SCH01S_40_00380</name>
</gene>
<dbReference type="Gene3D" id="3.30.160.250">
    <property type="match status" value="1"/>
</dbReference>
<dbReference type="InterPro" id="IPR051404">
    <property type="entry name" value="TA_system_antitoxin"/>
</dbReference>
<accession>A0A0E9MR92</accession>
<dbReference type="EMBL" id="BBWU01000040">
    <property type="protein sequence ID" value="GAO39941.1"/>
    <property type="molecule type" value="Genomic_DNA"/>
</dbReference>
<dbReference type="STRING" id="1219043.SCH01S_40_00380"/>
<dbReference type="OrthoDB" id="9807959at2"/>
<keyword evidence="3" id="KW-1185">Reference proteome</keyword>
<reference evidence="2 3" key="1">
    <citation type="submission" date="2015-04" db="EMBL/GenBank/DDBJ databases">
        <title>Whole genome shotgun sequence of Sphingomonas changbaiensis NBRC 104936.</title>
        <authorList>
            <person name="Katano-Makiyama Y."/>
            <person name="Hosoyama A."/>
            <person name="Hashimoto M."/>
            <person name="Noguchi M."/>
            <person name="Tsuchikane K."/>
            <person name="Ohji S."/>
            <person name="Yamazoe A."/>
            <person name="Ichikawa N."/>
            <person name="Kimura A."/>
            <person name="Fujita N."/>
        </authorList>
    </citation>
    <scope>NUCLEOTIDE SEQUENCE [LARGE SCALE GENOMIC DNA]</scope>
    <source>
        <strain evidence="2 3">NBRC 104936</strain>
    </source>
</reference>
<dbReference type="PANTHER" id="PTHR34504:SF2">
    <property type="entry name" value="UPF0150 PROTEIN SSL0259"/>
    <property type="match status" value="1"/>
</dbReference>
<dbReference type="Pfam" id="PF15919">
    <property type="entry name" value="HicB_lk_antitox"/>
    <property type="match status" value="1"/>
</dbReference>